<sequence>MNERVVYLNGEFVPESRATIPISDRGFIYGDAVFDTARTFGGKIYRLREHVERLLRSLRYVQIDPGMGAEKFCAISEQVVERNTHLLGPSDDYWVFLRVTRGPNNPDGPGDKA</sequence>
<reference evidence="1" key="1">
    <citation type="submission" date="2018-05" db="EMBL/GenBank/DDBJ databases">
        <authorList>
            <person name="Lanie J.A."/>
            <person name="Ng W.-L."/>
            <person name="Kazmierczak K.M."/>
            <person name="Andrzejewski T.M."/>
            <person name="Davidsen T.M."/>
            <person name="Wayne K.J."/>
            <person name="Tettelin H."/>
            <person name="Glass J.I."/>
            <person name="Rusch D."/>
            <person name="Podicherti R."/>
            <person name="Tsui H.-C.T."/>
            <person name="Winkler M.E."/>
        </authorList>
    </citation>
    <scope>NUCLEOTIDE SEQUENCE</scope>
</reference>
<dbReference type="SUPFAM" id="SSF56752">
    <property type="entry name" value="D-aminoacid aminotransferase-like PLP-dependent enzymes"/>
    <property type="match status" value="1"/>
</dbReference>
<protein>
    <recommendedName>
        <fullName evidence="2">Branched-chain amino acid aminotransferase</fullName>
    </recommendedName>
</protein>
<dbReference type="GO" id="GO:0003824">
    <property type="term" value="F:catalytic activity"/>
    <property type="evidence" value="ECO:0007669"/>
    <property type="project" value="InterPro"/>
</dbReference>
<dbReference type="EMBL" id="UINC01132645">
    <property type="protein sequence ID" value="SVD15085.1"/>
    <property type="molecule type" value="Genomic_DNA"/>
</dbReference>
<dbReference type="InterPro" id="IPR036038">
    <property type="entry name" value="Aminotransferase-like"/>
</dbReference>
<organism evidence="1">
    <name type="scientific">marine metagenome</name>
    <dbReference type="NCBI Taxonomy" id="408172"/>
    <lineage>
        <taxon>unclassified sequences</taxon>
        <taxon>metagenomes</taxon>
        <taxon>ecological metagenomes</taxon>
    </lineage>
</organism>
<name>A0A382T025_9ZZZZ</name>
<dbReference type="AlphaFoldDB" id="A0A382T025"/>
<dbReference type="Gene3D" id="3.30.470.10">
    <property type="match status" value="1"/>
</dbReference>
<evidence type="ECO:0000313" key="1">
    <source>
        <dbReference type="EMBL" id="SVD15085.1"/>
    </source>
</evidence>
<evidence type="ECO:0008006" key="2">
    <source>
        <dbReference type="Google" id="ProtNLM"/>
    </source>
</evidence>
<dbReference type="Pfam" id="PF01063">
    <property type="entry name" value="Aminotran_4"/>
    <property type="match status" value="1"/>
</dbReference>
<proteinExistence type="predicted"/>
<feature type="non-terminal residue" evidence="1">
    <location>
        <position position="113"/>
    </location>
</feature>
<dbReference type="InterPro" id="IPR043131">
    <property type="entry name" value="BCAT-like_N"/>
</dbReference>
<accession>A0A382T025</accession>
<dbReference type="InterPro" id="IPR001544">
    <property type="entry name" value="Aminotrans_IV"/>
</dbReference>
<gene>
    <name evidence="1" type="ORF">METZ01_LOCUS367939</name>
</gene>